<evidence type="ECO:0000313" key="7">
    <source>
        <dbReference type="Proteomes" id="UP001293593"/>
    </source>
</evidence>
<gene>
    <name evidence="6" type="ORF">QN277_011379</name>
</gene>
<dbReference type="EMBL" id="JAWXYG010000002">
    <property type="protein sequence ID" value="KAK4279632.1"/>
    <property type="molecule type" value="Genomic_DNA"/>
</dbReference>
<organism evidence="6 7">
    <name type="scientific">Acacia crassicarpa</name>
    <name type="common">northern wattle</name>
    <dbReference type="NCBI Taxonomy" id="499986"/>
    <lineage>
        <taxon>Eukaryota</taxon>
        <taxon>Viridiplantae</taxon>
        <taxon>Streptophyta</taxon>
        <taxon>Embryophyta</taxon>
        <taxon>Tracheophyta</taxon>
        <taxon>Spermatophyta</taxon>
        <taxon>Magnoliopsida</taxon>
        <taxon>eudicotyledons</taxon>
        <taxon>Gunneridae</taxon>
        <taxon>Pentapetalae</taxon>
        <taxon>rosids</taxon>
        <taxon>fabids</taxon>
        <taxon>Fabales</taxon>
        <taxon>Fabaceae</taxon>
        <taxon>Caesalpinioideae</taxon>
        <taxon>mimosoid clade</taxon>
        <taxon>Acacieae</taxon>
        <taxon>Acacia</taxon>
    </lineage>
</organism>
<dbReference type="PANTHER" id="PTHR21146">
    <property type="entry name" value="MEF2B PROTEIN"/>
    <property type="match status" value="1"/>
</dbReference>
<dbReference type="GO" id="GO:0005765">
    <property type="term" value="C:lysosomal membrane"/>
    <property type="evidence" value="ECO:0007669"/>
    <property type="project" value="UniProtKB-SubCell"/>
</dbReference>
<dbReference type="Proteomes" id="UP001293593">
    <property type="component" value="Unassembled WGS sequence"/>
</dbReference>
<feature type="compositionally biased region" description="Low complexity" evidence="5">
    <location>
        <begin position="230"/>
        <end position="244"/>
    </location>
</feature>
<dbReference type="Pfam" id="PF10167">
    <property type="entry name" value="BORCS8"/>
    <property type="match status" value="1"/>
</dbReference>
<evidence type="ECO:0000256" key="5">
    <source>
        <dbReference type="SAM" id="MobiDB-lite"/>
    </source>
</evidence>
<evidence type="ECO:0000256" key="4">
    <source>
        <dbReference type="ARBA" id="ARBA00023228"/>
    </source>
</evidence>
<dbReference type="PANTHER" id="PTHR21146:SF0">
    <property type="entry name" value="BLOC-1-RELATED COMPLEX SUBUNIT 8"/>
    <property type="match status" value="1"/>
</dbReference>
<comment type="similarity">
    <text evidence="2">Belongs to the BORCS8 family.</text>
</comment>
<evidence type="ECO:0000256" key="3">
    <source>
        <dbReference type="ARBA" id="ARBA00023136"/>
    </source>
</evidence>
<keyword evidence="4" id="KW-0458">Lysosome</keyword>
<comment type="subcellular location">
    <subcellularLocation>
        <location evidence="1">Lysosome membrane</location>
    </subcellularLocation>
</comment>
<feature type="region of interest" description="Disordered" evidence="5">
    <location>
        <begin position="151"/>
        <end position="214"/>
    </location>
</feature>
<accession>A0AAE1TBJ5</accession>
<keyword evidence="3" id="KW-0472">Membrane</keyword>
<evidence type="ECO:0000256" key="2">
    <source>
        <dbReference type="ARBA" id="ARBA00010463"/>
    </source>
</evidence>
<keyword evidence="7" id="KW-1185">Reference proteome</keyword>
<evidence type="ECO:0000256" key="1">
    <source>
        <dbReference type="ARBA" id="ARBA00004656"/>
    </source>
</evidence>
<dbReference type="InterPro" id="IPR019320">
    <property type="entry name" value="BORCS8"/>
</dbReference>
<proteinExistence type="inferred from homology"/>
<comment type="caution">
    <text evidence="6">The sequence shown here is derived from an EMBL/GenBank/DDBJ whole genome shotgun (WGS) entry which is preliminary data.</text>
</comment>
<name>A0AAE1TBJ5_9FABA</name>
<sequence length="244" mass="27268">MLGFSTVDGFLEISECLAEMIKYLANEPSVGLFFVQQHTQKAVPNVTKHKKIVVDKARETSLHTEDMEDSIATVRSMRECGFPIVEEMIKDIKKSLVTMTTRKPKRGLIRQLSSKSLAERRTSWGSPALDSQEGRVKSSYYFSSVFTTAKQNSSNSMRPQVDDRGSVNSKLSAPSASTASEPQGMETDEVAMSSQVEDEPQHHEHSVSENYNDFKAIKEAQLEKWLEGTNNNDDNGQADNAERL</sequence>
<reference evidence="6" key="1">
    <citation type="submission" date="2023-10" db="EMBL/GenBank/DDBJ databases">
        <title>Chromosome-level genome of the transformable northern wattle, Acacia crassicarpa.</title>
        <authorList>
            <person name="Massaro I."/>
            <person name="Sinha N.R."/>
            <person name="Poethig S."/>
            <person name="Leichty A.R."/>
        </authorList>
    </citation>
    <scope>NUCLEOTIDE SEQUENCE</scope>
    <source>
        <strain evidence="6">Acra3RX</strain>
        <tissue evidence="6">Leaf</tissue>
    </source>
</reference>
<protein>
    <submittedName>
        <fullName evidence="6">Uncharacterized protein</fullName>
    </submittedName>
</protein>
<feature type="region of interest" description="Disordered" evidence="5">
    <location>
        <begin position="225"/>
        <end position="244"/>
    </location>
</feature>
<evidence type="ECO:0000313" key="6">
    <source>
        <dbReference type="EMBL" id="KAK4279632.1"/>
    </source>
</evidence>
<feature type="compositionally biased region" description="Polar residues" evidence="5">
    <location>
        <begin position="166"/>
        <end position="181"/>
    </location>
</feature>
<dbReference type="AlphaFoldDB" id="A0AAE1TBJ5"/>